<dbReference type="InterPro" id="IPR012803">
    <property type="entry name" value="Fa_ox_alpha_mit"/>
</dbReference>
<evidence type="ECO:0000256" key="19">
    <source>
        <dbReference type="ARBA" id="ARBA00023239"/>
    </source>
</evidence>
<evidence type="ECO:0000256" key="24">
    <source>
        <dbReference type="ARBA" id="ARBA00049556"/>
    </source>
</evidence>
<keyword evidence="12" id="KW-0809">Transit peptide</keyword>
<dbReference type="AlphaFoldDB" id="A0A8B8GH81"/>
<comment type="catalytic activity">
    <reaction evidence="1">
        <text>(3S)-hydroxyhexadecanoyl-CoA = (2E)-hexadecenoyl-CoA + H2O</text>
        <dbReference type="Rhea" id="RHEA:31163"/>
        <dbReference type="ChEBI" id="CHEBI:15377"/>
        <dbReference type="ChEBI" id="CHEBI:61526"/>
        <dbReference type="ChEBI" id="CHEBI:62613"/>
    </reaction>
    <physiologicalReaction direction="right-to-left" evidence="1">
        <dbReference type="Rhea" id="RHEA:31165"/>
    </physiologicalReaction>
</comment>
<dbReference type="PANTHER" id="PTHR43612:SF3">
    <property type="entry name" value="TRIFUNCTIONAL ENZYME SUBUNIT ALPHA, MITOCHONDRIAL"/>
    <property type="match status" value="1"/>
</dbReference>
<comment type="catalytic activity">
    <reaction evidence="30">
        <text>(3S)-3-hydroxydodecanoyl-CoA = (2E)-dodecenoyl-CoA + H2O</text>
        <dbReference type="Rhea" id="RHEA:31075"/>
        <dbReference type="ChEBI" id="CHEBI:15377"/>
        <dbReference type="ChEBI" id="CHEBI:57330"/>
        <dbReference type="ChEBI" id="CHEBI:62558"/>
    </reaction>
    <physiologicalReaction direction="right-to-left" evidence="30">
        <dbReference type="Rhea" id="RHEA:31077"/>
    </physiologicalReaction>
</comment>
<evidence type="ECO:0000256" key="12">
    <source>
        <dbReference type="ARBA" id="ARBA00022946"/>
    </source>
</evidence>
<dbReference type="EC" id="4.2.1.17" evidence="6"/>
<sequence>MALCRLVGISNEMSLNNIRRALTTGHRLLSQDLHTSSKVVDNILVITLNTPNSKVNSLSRDVMNELQTNLDKASQDSTINGSVIISGKPNCFIAGADISMLQACKTAEEVHKISQDGQKMLNQVEKSSKPVVAAIMGSCLGGGLEVAMACHYRIAVKSKSTALGLPEVMLGLLPGGGGTQRLPKLVSMPTVLDMALTGKSYRADKALKVGLVDQLVTPLGPGLTTPTERTLEYLEEVAIDAAKKLVAGQKLTKRNKNKTLLDSAIDLALKQEWLREKFFDSAKGKVLKMTRGLYPAPLKIIDVIKTGVAEGTTKGYATESNGFAELAMTPQSKSLIGLFQAQTECKKNKFGEPKIALKTVGVLGAGLMGAGIAHVSIDKGYHVVLKDTNKEGLARGVAQIEKGLTGAVKRKKLTEIEKNRYISDLTSTLSYDSFSNADIIIEAVFENIKIKHQVIKEIEQVVPKHCIIATNTSAIPIGKISEGSSRPENVIGMHYFSPVDKMQLLEIITTDKTSKETAAAAVSLGLKQGKIVIVVKDGPGFYTTRILCAMLSEAMRLLQEGVSPKQLDTITKSFGFPVGAATLSDEVGIDVGYHIAADLAKAFGERFGGGDINVLKSMVDSGFLGRKSGKGYFEYRAGTKSRPENPEAISLLEKYKLEPKGDQSVENQQLRIVSRFVNEAVLCLQDSILNSPTEGDIGAVFGLGFPPFSGGPFRWVDWYGADKLVEKMQSFQDNYGLPFQPCQLLLDHAKDKSKKFYSS</sequence>
<dbReference type="OrthoDB" id="10004768at2759"/>
<keyword evidence="20" id="KW-0511">Multifunctional enzyme</keyword>
<keyword evidence="17" id="KW-0496">Mitochondrion</keyword>
<dbReference type="InterPro" id="IPR001753">
    <property type="entry name" value="Enoyl-CoA_hydra/iso"/>
</dbReference>
<feature type="domain" description="3-hydroxyacyl-CoA dehydrogenase C-terminal" evidence="42">
    <location>
        <begin position="540"/>
        <end position="635"/>
    </location>
</feature>
<dbReference type="FunFam" id="3.40.50.720:FF:000009">
    <property type="entry name" value="Fatty oxidation complex, alpha subunit"/>
    <property type="match status" value="1"/>
</dbReference>
<comment type="pathway">
    <text evidence="3">Lipid metabolism; fatty acid beta-oxidation.</text>
</comment>
<keyword evidence="9" id="KW-0808">Transferase</keyword>
<evidence type="ECO:0000256" key="39">
    <source>
        <dbReference type="ARBA" id="ARBA00083277"/>
    </source>
</evidence>
<comment type="catalytic activity">
    <reaction evidence="31">
        <text>(3S)-hydroxytetradecanoyl-CoA + NAD(+) = 3-oxotetradecanoyl-CoA + NADH + H(+)</text>
        <dbReference type="Rhea" id="RHEA:31167"/>
        <dbReference type="ChEBI" id="CHEBI:15378"/>
        <dbReference type="ChEBI" id="CHEBI:57540"/>
        <dbReference type="ChEBI" id="CHEBI:57945"/>
        <dbReference type="ChEBI" id="CHEBI:62543"/>
        <dbReference type="ChEBI" id="CHEBI:62614"/>
    </reaction>
    <physiologicalReaction direction="left-to-right" evidence="31">
        <dbReference type="Rhea" id="RHEA:31168"/>
    </physiologicalReaction>
</comment>
<dbReference type="GO" id="GO:0016507">
    <property type="term" value="C:mitochondrial fatty acid beta-oxidation multienzyme complex"/>
    <property type="evidence" value="ECO:0007669"/>
    <property type="project" value="InterPro"/>
</dbReference>
<dbReference type="EC" id="1.1.1.211" evidence="36"/>
<protein>
    <recommendedName>
        <fullName evidence="37">Trifunctional enzyme subunit alpha, mitochondrial</fullName>
        <ecNumber evidence="36">1.1.1.211</ecNumber>
        <ecNumber evidence="6">4.2.1.17</ecNumber>
    </recommendedName>
    <alternativeName>
        <fullName evidence="38">Monolysocardiolipin acyltransferase</fullName>
    </alternativeName>
    <alternativeName>
        <fullName evidence="39">TP-alpha</fullName>
    </alternativeName>
</protein>
<dbReference type="Proteomes" id="UP000694846">
    <property type="component" value="Unplaced"/>
</dbReference>
<dbReference type="PROSITE" id="PS00067">
    <property type="entry name" value="3HCDH"/>
    <property type="match status" value="1"/>
</dbReference>
<evidence type="ECO:0000256" key="37">
    <source>
        <dbReference type="ARBA" id="ARBA00068347"/>
    </source>
</evidence>
<dbReference type="NCBIfam" id="TIGR02441">
    <property type="entry name" value="fa_ox_alpha_mit"/>
    <property type="match status" value="1"/>
</dbReference>
<name>A0A8B8GH81_9HEMI</name>
<evidence type="ECO:0000313" key="45">
    <source>
        <dbReference type="RefSeq" id="XP_025421927.1"/>
    </source>
</evidence>
<evidence type="ECO:0000256" key="9">
    <source>
        <dbReference type="ARBA" id="ARBA00022679"/>
    </source>
</evidence>
<proteinExistence type="inferred from homology"/>
<dbReference type="InterPro" id="IPR006180">
    <property type="entry name" value="3-OHacyl-CoA_DH_CS"/>
</dbReference>
<keyword evidence="7" id="KW-0488">Methylation</keyword>
<evidence type="ECO:0000256" key="11">
    <source>
        <dbReference type="ARBA" id="ARBA00022832"/>
    </source>
</evidence>
<evidence type="ECO:0000256" key="40">
    <source>
        <dbReference type="PIRSR" id="PIRSR612803-1"/>
    </source>
</evidence>
<evidence type="ECO:0000256" key="3">
    <source>
        <dbReference type="ARBA" id="ARBA00005005"/>
    </source>
</evidence>
<keyword evidence="16" id="KW-0443">Lipid metabolism</keyword>
<dbReference type="CDD" id="cd06558">
    <property type="entry name" value="crotonase-like"/>
    <property type="match status" value="1"/>
</dbReference>
<feature type="site" description="Important for long-chain enoyl-CoA hydratase activity" evidence="41">
    <location>
        <position position="145"/>
    </location>
</feature>
<keyword evidence="11" id="KW-0276">Fatty acid metabolism</keyword>
<keyword evidence="10" id="KW-0999">Mitochondrion inner membrane</keyword>
<reference evidence="45" key="1">
    <citation type="submission" date="2025-08" db="UniProtKB">
        <authorList>
            <consortium name="RefSeq"/>
        </authorList>
    </citation>
    <scope>IDENTIFICATION</scope>
    <source>
        <tissue evidence="45">Whole body</tissue>
    </source>
</reference>
<evidence type="ECO:0000256" key="15">
    <source>
        <dbReference type="ARBA" id="ARBA00023027"/>
    </source>
</evidence>
<evidence type="ECO:0000313" key="44">
    <source>
        <dbReference type="Proteomes" id="UP000694846"/>
    </source>
</evidence>
<evidence type="ECO:0000256" key="18">
    <source>
        <dbReference type="ARBA" id="ARBA00023136"/>
    </source>
</evidence>
<evidence type="ECO:0000256" key="22">
    <source>
        <dbReference type="ARBA" id="ARBA00047613"/>
    </source>
</evidence>
<evidence type="ECO:0000259" key="42">
    <source>
        <dbReference type="Pfam" id="PF00725"/>
    </source>
</evidence>
<evidence type="ECO:0000256" key="5">
    <source>
        <dbReference type="ARBA" id="ARBA00008750"/>
    </source>
</evidence>
<comment type="subcellular location">
    <subcellularLocation>
        <location evidence="2">Mitochondrion inner membrane</location>
    </subcellularLocation>
</comment>
<dbReference type="InterPro" id="IPR036291">
    <property type="entry name" value="NAD(P)-bd_dom_sf"/>
</dbReference>
<dbReference type="Gene3D" id="1.10.1040.50">
    <property type="match status" value="1"/>
</dbReference>
<comment type="subunit">
    <text evidence="35">Heterotetramer of 2 alpha/HADHA and 2 beta/HADHB subunits; forms the mitochondrial trifunctional enzyme. Also purified as higher order heterooligomers including a 4 alpha/HADHA and 4 beta/HADHB heterooligomer which physiological significance remains unclear. The mitochondrial trifunctional enzyme interacts with MTLN.</text>
</comment>
<dbReference type="InterPro" id="IPR008927">
    <property type="entry name" value="6-PGluconate_DH-like_C_sf"/>
</dbReference>
<dbReference type="GO" id="GO:0006635">
    <property type="term" value="P:fatty acid beta-oxidation"/>
    <property type="evidence" value="ECO:0007669"/>
    <property type="project" value="UniProtKB-UniPathway"/>
</dbReference>
<comment type="catalytic activity">
    <reaction evidence="22">
        <text>(3S)-hydroxyhexadecanoyl-CoA + NAD(+) = 3-oxohexadecanoyl-CoA + NADH + H(+)</text>
        <dbReference type="Rhea" id="RHEA:31159"/>
        <dbReference type="ChEBI" id="CHEBI:15378"/>
        <dbReference type="ChEBI" id="CHEBI:57349"/>
        <dbReference type="ChEBI" id="CHEBI:57540"/>
        <dbReference type="ChEBI" id="CHEBI:57945"/>
        <dbReference type="ChEBI" id="CHEBI:62613"/>
    </reaction>
    <physiologicalReaction direction="left-to-right" evidence="22">
        <dbReference type="Rhea" id="RHEA:31160"/>
    </physiologicalReaction>
</comment>
<dbReference type="GO" id="GO:0016740">
    <property type="term" value="F:transferase activity"/>
    <property type="evidence" value="ECO:0007669"/>
    <property type="project" value="UniProtKB-KW"/>
</dbReference>
<comment type="catalytic activity">
    <reaction evidence="24">
        <text>a (3S)-3-hydroxyacyl-CoA + NAD(+) = a 3-oxoacyl-CoA + NADH + H(+)</text>
        <dbReference type="Rhea" id="RHEA:22432"/>
        <dbReference type="ChEBI" id="CHEBI:15378"/>
        <dbReference type="ChEBI" id="CHEBI:57318"/>
        <dbReference type="ChEBI" id="CHEBI:57540"/>
        <dbReference type="ChEBI" id="CHEBI:57945"/>
        <dbReference type="ChEBI" id="CHEBI:90726"/>
        <dbReference type="EC" id="1.1.1.35"/>
    </reaction>
</comment>
<dbReference type="PANTHER" id="PTHR43612">
    <property type="entry name" value="TRIFUNCTIONAL ENZYME SUBUNIT ALPHA"/>
    <property type="match status" value="1"/>
</dbReference>
<dbReference type="SUPFAM" id="SSF51735">
    <property type="entry name" value="NAD(P)-binding Rossmann-fold domains"/>
    <property type="match status" value="1"/>
</dbReference>
<accession>A0A8B8GH81</accession>
<dbReference type="UniPathway" id="UPA00659"/>
<dbReference type="Pfam" id="PF00378">
    <property type="entry name" value="ECH_1"/>
    <property type="match status" value="1"/>
</dbReference>
<dbReference type="InterPro" id="IPR029045">
    <property type="entry name" value="ClpP/crotonase-like_dom_sf"/>
</dbReference>
<dbReference type="FunFam" id="3.90.226.10:FF:000011">
    <property type="entry name" value="Fatty acid oxidation complex subunit alpha"/>
    <property type="match status" value="1"/>
</dbReference>
<comment type="catalytic activity">
    <reaction evidence="23">
        <text>(3S)-hydroxydecanoyl-CoA + NAD(+) = 3-oxodecanoyl-CoA + NADH + H(+)</text>
        <dbReference type="Rhea" id="RHEA:31187"/>
        <dbReference type="ChEBI" id="CHEBI:15378"/>
        <dbReference type="ChEBI" id="CHEBI:57540"/>
        <dbReference type="ChEBI" id="CHEBI:57945"/>
        <dbReference type="ChEBI" id="CHEBI:62548"/>
        <dbReference type="ChEBI" id="CHEBI:62616"/>
    </reaction>
    <physiologicalReaction direction="left-to-right" evidence="23">
        <dbReference type="Rhea" id="RHEA:31188"/>
    </physiologicalReaction>
</comment>
<evidence type="ECO:0000256" key="23">
    <source>
        <dbReference type="ARBA" id="ARBA00048361"/>
    </source>
</evidence>
<keyword evidence="15" id="KW-0520">NAD</keyword>
<comment type="catalytic activity">
    <reaction evidence="32">
        <text>1'-[1,2-di-(9Z,12Z-octadecadienoyl)-sn-glycero-3-phospho]-3'-[1-(9Z,12Z-octadecadienoyl)-sn-glycero-3-phospho]-glycerol + (9Z)-octadecenoyl-CoA = 1'-[1,2-di-(9Z,12Z-octadecadienoyl)-sn-glycero-3-phospho]-3'-[1-(9Z,12Z-octadecadienoyl)-2-(9Z-octadecenoyl)-sn-glycero-3-phospho]-glycerol + CoA</text>
        <dbReference type="Rhea" id="RHEA:43676"/>
        <dbReference type="ChEBI" id="CHEBI:57287"/>
        <dbReference type="ChEBI" id="CHEBI:57387"/>
        <dbReference type="ChEBI" id="CHEBI:83580"/>
        <dbReference type="ChEBI" id="CHEBI:83582"/>
    </reaction>
    <physiologicalReaction direction="left-to-right" evidence="32">
        <dbReference type="Rhea" id="RHEA:43677"/>
    </physiologicalReaction>
</comment>
<keyword evidence="44" id="KW-1185">Reference proteome</keyword>
<keyword evidence="8" id="KW-0597">Phosphoprotein</keyword>
<dbReference type="InterPro" id="IPR050136">
    <property type="entry name" value="FA_oxidation_alpha_subunit"/>
</dbReference>
<comment type="catalytic activity">
    <reaction evidence="33">
        <text>(3S)-3-hydroxydodecanoyl-CoA + NAD(+) = 3-oxododecanoyl-CoA + NADH + H(+)</text>
        <dbReference type="Rhea" id="RHEA:31179"/>
        <dbReference type="ChEBI" id="CHEBI:15378"/>
        <dbReference type="ChEBI" id="CHEBI:57540"/>
        <dbReference type="ChEBI" id="CHEBI:57945"/>
        <dbReference type="ChEBI" id="CHEBI:62558"/>
        <dbReference type="ChEBI" id="CHEBI:62615"/>
    </reaction>
    <physiologicalReaction direction="left-to-right" evidence="33">
        <dbReference type="Rhea" id="RHEA:31180"/>
    </physiologicalReaction>
</comment>
<dbReference type="GO" id="GO:0005743">
    <property type="term" value="C:mitochondrial inner membrane"/>
    <property type="evidence" value="ECO:0007669"/>
    <property type="project" value="UniProtKB-SubCell"/>
</dbReference>
<evidence type="ECO:0000256" key="2">
    <source>
        <dbReference type="ARBA" id="ARBA00004273"/>
    </source>
</evidence>
<comment type="catalytic activity">
    <reaction evidence="25">
        <text>1'-[1,2-di-(9Z,12Z-octadecadienoyl)-sn-glycero-3-phospho]-3'-[1-(9Z,12Z-octadecadienoyl)-sn-glycero-3-phospho]-glycerol + (9Z,12Z)-octadecadienoyl-CoA = 1',3'-bis-[1,2-di-(9Z,12Z-octadecadienoyl)-sn-glycero-3-phospho]-glycerol + CoA</text>
        <dbReference type="Rhea" id="RHEA:43672"/>
        <dbReference type="ChEBI" id="CHEBI:57287"/>
        <dbReference type="ChEBI" id="CHEBI:57383"/>
        <dbReference type="ChEBI" id="CHEBI:83580"/>
        <dbReference type="ChEBI" id="CHEBI:83581"/>
    </reaction>
    <physiologicalReaction direction="left-to-right" evidence="25">
        <dbReference type="Rhea" id="RHEA:43673"/>
    </physiologicalReaction>
</comment>
<evidence type="ECO:0000256" key="17">
    <source>
        <dbReference type="ARBA" id="ARBA00023128"/>
    </source>
</evidence>
<evidence type="ECO:0000256" key="29">
    <source>
        <dbReference type="ARBA" id="ARBA00052224"/>
    </source>
</evidence>
<evidence type="ECO:0000256" key="10">
    <source>
        <dbReference type="ARBA" id="ARBA00022792"/>
    </source>
</evidence>
<keyword evidence="13" id="KW-0007">Acetylation</keyword>
<evidence type="ECO:0000256" key="27">
    <source>
        <dbReference type="ARBA" id="ARBA00051215"/>
    </source>
</evidence>
<evidence type="ECO:0000256" key="36">
    <source>
        <dbReference type="ARBA" id="ARBA00066806"/>
    </source>
</evidence>
<evidence type="ECO:0000256" key="14">
    <source>
        <dbReference type="ARBA" id="ARBA00023002"/>
    </source>
</evidence>
<evidence type="ECO:0000256" key="4">
    <source>
        <dbReference type="ARBA" id="ARBA00007005"/>
    </source>
</evidence>
<keyword evidence="14" id="KW-0560">Oxidoreductase</keyword>
<feature type="site" description="Important for hydroxyacyl-coenzyme A dehydrogenase activity" evidence="41">
    <location>
        <position position="494"/>
    </location>
</feature>
<dbReference type="Gene3D" id="3.90.226.10">
    <property type="entry name" value="2-enoyl-CoA Hydratase, Chain A, domain 1"/>
    <property type="match status" value="1"/>
</dbReference>
<evidence type="ECO:0000256" key="8">
    <source>
        <dbReference type="ARBA" id="ARBA00022553"/>
    </source>
</evidence>
<evidence type="ECO:0000256" key="38">
    <source>
        <dbReference type="ARBA" id="ARBA00077617"/>
    </source>
</evidence>
<dbReference type="GO" id="GO:0070403">
    <property type="term" value="F:NAD+ binding"/>
    <property type="evidence" value="ECO:0007669"/>
    <property type="project" value="InterPro"/>
</dbReference>
<dbReference type="SUPFAM" id="SSF52096">
    <property type="entry name" value="ClpP/crotonase"/>
    <property type="match status" value="1"/>
</dbReference>
<dbReference type="InterPro" id="IPR006176">
    <property type="entry name" value="3-OHacyl-CoA_DH_NAD-bd"/>
</dbReference>
<keyword evidence="18" id="KW-0472">Membrane</keyword>
<evidence type="ECO:0000256" key="21">
    <source>
        <dbReference type="ARBA" id="ARBA00035854"/>
    </source>
</evidence>
<feature type="site" description="Important for long-chain enoyl-CoA hydratase activity" evidence="41">
    <location>
        <position position="167"/>
    </location>
</feature>
<dbReference type="CTD" id="34276"/>
<keyword evidence="19" id="KW-0456">Lyase</keyword>
<dbReference type="GO" id="GO:0016509">
    <property type="term" value="F:long-chain (3S)-3-hydroxyacyl-CoA dehydrogenase (NAD+) activity"/>
    <property type="evidence" value="ECO:0007669"/>
    <property type="project" value="UniProtKB-EC"/>
</dbReference>
<evidence type="ECO:0000259" key="43">
    <source>
        <dbReference type="Pfam" id="PF02737"/>
    </source>
</evidence>
<dbReference type="SUPFAM" id="SSF48179">
    <property type="entry name" value="6-phosphogluconate dehydrogenase C-terminal domain-like"/>
    <property type="match status" value="2"/>
</dbReference>
<evidence type="ECO:0000256" key="6">
    <source>
        <dbReference type="ARBA" id="ARBA00012076"/>
    </source>
</evidence>
<evidence type="ECO:0000256" key="33">
    <source>
        <dbReference type="ARBA" id="ARBA00052945"/>
    </source>
</evidence>
<gene>
    <name evidence="45" type="primary">LOC112691751</name>
</gene>
<dbReference type="GeneID" id="112691751"/>
<evidence type="ECO:0000256" key="20">
    <source>
        <dbReference type="ARBA" id="ARBA00023268"/>
    </source>
</evidence>
<dbReference type="FunFam" id="1.10.1040.50:FF:000002">
    <property type="entry name" value="Trifunctional enzyme subunit alpha, mitochondrial"/>
    <property type="match status" value="1"/>
</dbReference>
<comment type="similarity">
    <text evidence="5">In the N-terminal section; belongs to the enoyl-CoA hydratase/isomerase family.</text>
</comment>
<comment type="catalytic activity">
    <reaction evidence="29">
        <text>(3S)-hydroxyoctanoyl-CoA + NAD(+) = 3-oxooctanoyl-CoA + NADH + H(+)</text>
        <dbReference type="Rhea" id="RHEA:31195"/>
        <dbReference type="ChEBI" id="CHEBI:15378"/>
        <dbReference type="ChEBI" id="CHEBI:57540"/>
        <dbReference type="ChEBI" id="CHEBI:57945"/>
        <dbReference type="ChEBI" id="CHEBI:62617"/>
        <dbReference type="ChEBI" id="CHEBI:62619"/>
    </reaction>
    <physiologicalReaction direction="left-to-right" evidence="29">
        <dbReference type="Rhea" id="RHEA:31196"/>
    </physiologicalReaction>
</comment>
<dbReference type="GO" id="GO:0004300">
    <property type="term" value="F:enoyl-CoA hydratase activity"/>
    <property type="evidence" value="ECO:0007669"/>
    <property type="project" value="UniProtKB-EC"/>
</dbReference>
<comment type="catalytic activity">
    <reaction evidence="28">
        <text>(3S)-hydroxyoctanoyl-CoA = (2E)-octenoyl-CoA + H2O</text>
        <dbReference type="Rhea" id="RHEA:31199"/>
        <dbReference type="ChEBI" id="CHEBI:15377"/>
        <dbReference type="ChEBI" id="CHEBI:62242"/>
        <dbReference type="ChEBI" id="CHEBI:62617"/>
    </reaction>
    <physiologicalReaction direction="right-to-left" evidence="28">
        <dbReference type="Rhea" id="RHEA:31201"/>
    </physiologicalReaction>
</comment>
<comment type="catalytic activity">
    <reaction evidence="26">
        <text>a long-chain (3S)-3-hydroxy fatty acyl-CoA + NAD(+) = a long-chain 3-oxo-fatty acyl-CoA + NADH + H(+)</text>
        <dbReference type="Rhea" id="RHEA:52656"/>
        <dbReference type="ChEBI" id="CHEBI:15378"/>
        <dbReference type="ChEBI" id="CHEBI:57540"/>
        <dbReference type="ChEBI" id="CHEBI:57945"/>
        <dbReference type="ChEBI" id="CHEBI:136757"/>
        <dbReference type="ChEBI" id="CHEBI:136758"/>
        <dbReference type="EC" id="1.1.1.211"/>
    </reaction>
    <physiologicalReaction direction="left-to-right" evidence="26">
        <dbReference type="Rhea" id="RHEA:52657"/>
    </physiologicalReaction>
</comment>
<evidence type="ECO:0000256" key="31">
    <source>
        <dbReference type="ARBA" id="ARBA00052834"/>
    </source>
</evidence>
<dbReference type="RefSeq" id="XP_025421927.1">
    <property type="nucleotide sequence ID" value="XM_025566142.1"/>
</dbReference>
<evidence type="ECO:0000256" key="41">
    <source>
        <dbReference type="PIRSR" id="PIRSR612803-2"/>
    </source>
</evidence>
<dbReference type="InterPro" id="IPR006108">
    <property type="entry name" value="3HC_DH_C"/>
</dbReference>
<evidence type="ECO:0000256" key="1">
    <source>
        <dbReference type="ARBA" id="ARBA00000469"/>
    </source>
</evidence>
<evidence type="ECO:0000256" key="28">
    <source>
        <dbReference type="ARBA" id="ARBA00051877"/>
    </source>
</evidence>
<evidence type="ECO:0000256" key="32">
    <source>
        <dbReference type="ARBA" id="ARBA00052860"/>
    </source>
</evidence>
<feature type="active site" description="For hydroxyacyl-coenzyme A dehydrogenase activity" evidence="40">
    <location>
        <position position="506"/>
    </location>
</feature>
<evidence type="ECO:0000256" key="7">
    <source>
        <dbReference type="ARBA" id="ARBA00022481"/>
    </source>
</evidence>
<evidence type="ECO:0000256" key="34">
    <source>
        <dbReference type="ARBA" id="ARBA00052989"/>
    </source>
</evidence>
<comment type="catalytic activity">
    <reaction evidence="27">
        <text>a 4-saturated-(3S)-3-hydroxyacyl-CoA = a (3E)-enoyl-CoA + H2O</text>
        <dbReference type="Rhea" id="RHEA:20724"/>
        <dbReference type="ChEBI" id="CHEBI:15377"/>
        <dbReference type="ChEBI" id="CHEBI:58521"/>
        <dbReference type="ChEBI" id="CHEBI:137480"/>
        <dbReference type="EC" id="4.2.1.17"/>
    </reaction>
    <physiologicalReaction direction="right-to-left" evidence="27">
        <dbReference type="Rhea" id="RHEA:20726"/>
    </physiologicalReaction>
</comment>
<evidence type="ECO:0000256" key="35">
    <source>
        <dbReference type="ARBA" id="ARBA00062153"/>
    </source>
</evidence>
<comment type="catalytic activity">
    <reaction evidence="21">
        <text>a (3S)-3-hydroxyacyl-CoA = a (2E)-enoyl-CoA + H2O</text>
        <dbReference type="Rhea" id="RHEA:16105"/>
        <dbReference type="ChEBI" id="CHEBI:15377"/>
        <dbReference type="ChEBI" id="CHEBI:57318"/>
        <dbReference type="ChEBI" id="CHEBI:58856"/>
        <dbReference type="EC" id="4.2.1.17"/>
    </reaction>
    <physiologicalReaction direction="right-to-left" evidence="21">
        <dbReference type="Rhea" id="RHEA:16107"/>
    </physiologicalReaction>
</comment>
<evidence type="ECO:0000256" key="26">
    <source>
        <dbReference type="ARBA" id="ARBA00050446"/>
    </source>
</evidence>
<dbReference type="Gene3D" id="3.40.50.720">
    <property type="entry name" value="NAD(P)-binding Rossmann-like Domain"/>
    <property type="match status" value="1"/>
</dbReference>
<comment type="similarity">
    <text evidence="4">In the central section; belongs to the 3-hydroxyacyl-CoA dehydrogenase family.</text>
</comment>
<evidence type="ECO:0000256" key="16">
    <source>
        <dbReference type="ARBA" id="ARBA00023098"/>
    </source>
</evidence>
<organism evidence="44 45">
    <name type="scientific">Sipha flava</name>
    <name type="common">yellow sugarcane aphid</name>
    <dbReference type="NCBI Taxonomy" id="143950"/>
    <lineage>
        <taxon>Eukaryota</taxon>
        <taxon>Metazoa</taxon>
        <taxon>Ecdysozoa</taxon>
        <taxon>Arthropoda</taxon>
        <taxon>Hexapoda</taxon>
        <taxon>Insecta</taxon>
        <taxon>Pterygota</taxon>
        <taxon>Neoptera</taxon>
        <taxon>Paraneoptera</taxon>
        <taxon>Hemiptera</taxon>
        <taxon>Sternorrhyncha</taxon>
        <taxon>Aphidomorpha</taxon>
        <taxon>Aphidoidea</taxon>
        <taxon>Aphididae</taxon>
        <taxon>Sipha</taxon>
    </lineage>
</organism>
<dbReference type="Pfam" id="PF02737">
    <property type="entry name" value="3HCDH_N"/>
    <property type="match status" value="1"/>
</dbReference>
<evidence type="ECO:0000256" key="30">
    <source>
        <dbReference type="ARBA" id="ARBA00052711"/>
    </source>
</evidence>
<evidence type="ECO:0000256" key="25">
    <source>
        <dbReference type="ARBA" id="ARBA00050222"/>
    </source>
</evidence>
<dbReference type="Pfam" id="PF00725">
    <property type="entry name" value="3HCDH"/>
    <property type="match status" value="1"/>
</dbReference>
<comment type="catalytic activity">
    <reaction evidence="34">
        <text>1'-[1,2-di-(9Z,12Z-octadecadienoyl)-sn-glycero-3-phospho]-3'-[1-(9Z,12Z-octadecadienoyl)-sn-glycero-3-phospho]-glycerol + hexadecanoyl-CoA = 1'-[1,2-di-(9Z,12Z-octadecadienoyl)-sn-glycero-3-phospho]-3'-[1-(9Z,12Z-octadecadienoyl)-2-hexadecanoyl-sn-glycero-3-phospho]-glycerol + CoA</text>
        <dbReference type="Rhea" id="RHEA:43680"/>
        <dbReference type="ChEBI" id="CHEBI:57287"/>
        <dbReference type="ChEBI" id="CHEBI:57379"/>
        <dbReference type="ChEBI" id="CHEBI:83580"/>
        <dbReference type="ChEBI" id="CHEBI:83583"/>
    </reaction>
    <physiologicalReaction direction="left-to-right" evidence="34">
        <dbReference type="Rhea" id="RHEA:43681"/>
    </physiologicalReaction>
</comment>
<feature type="domain" description="3-hydroxyacyl-CoA dehydrogenase NAD binding" evidence="43">
    <location>
        <begin position="359"/>
        <end position="537"/>
    </location>
</feature>
<evidence type="ECO:0000256" key="13">
    <source>
        <dbReference type="ARBA" id="ARBA00022990"/>
    </source>
</evidence>